<keyword evidence="3" id="KW-0804">Transcription</keyword>
<accession>A0A4U0H2P4</accession>
<dbReference type="Proteomes" id="UP000309872">
    <property type="component" value="Unassembled WGS sequence"/>
</dbReference>
<reference evidence="5 6" key="1">
    <citation type="submission" date="2019-04" db="EMBL/GenBank/DDBJ databases">
        <title>Sphingobacterium olei sp. nov., isolated from oil-contaminated soil.</title>
        <authorList>
            <person name="Liu B."/>
        </authorList>
    </citation>
    <scope>NUCLEOTIDE SEQUENCE [LARGE SCALE GENOMIC DNA]</scope>
    <source>
        <strain evidence="5 6">Y3L14</strain>
    </source>
</reference>
<dbReference type="PRINTS" id="PR00035">
    <property type="entry name" value="HTHGNTR"/>
</dbReference>
<dbReference type="InterPro" id="IPR000524">
    <property type="entry name" value="Tscrpt_reg_HTH_GntR"/>
</dbReference>
<dbReference type="InterPro" id="IPR011711">
    <property type="entry name" value="GntR_C"/>
</dbReference>
<dbReference type="OrthoDB" id="1040417at2"/>
<dbReference type="SUPFAM" id="SSF48008">
    <property type="entry name" value="GntR ligand-binding domain-like"/>
    <property type="match status" value="1"/>
</dbReference>
<dbReference type="Pfam" id="PF00392">
    <property type="entry name" value="GntR"/>
    <property type="match status" value="1"/>
</dbReference>
<dbReference type="PANTHER" id="PTHR43537:SF24">
    <property type="entry name" value="GLUCONATE OPERON TRANSCRIPTIONAL REPRESSOR"/>
    <property type="match status" value="1"/>
</dbReference>
<dbReference type="PROSITE" id="PS50949">
    <property type="entry name" value="HTH_GNTR"/>
    <property type="match status" value="1"/>
</dbReference>
<feature type="domain" description="HTH gntR-type" evidence="4">
    <location>
        <begin position="16"/>
        <end position="84"/>
    </location>
</feature>
<evidence type="ECO:0000259" key="4">
    <source>
        <dbReference type="PROSITE" id="PS50949"/>
    </source>
</evidence>
<dbReference type="CDD" id="cd07377">
    <property type="entry name" value="WHTH_GntR"/>
    <property type="match status" value="1"/>
</dbReference>
<dbReference type="GO" id="GO:0003677">
    <property type="term" value="F:DNA binding"/>
    <property type="evidence" value="ECO:0007669"/>
    <property type="project" value="UniProtKB-KW"/>
</dbReference>
<dbReference type="GO" id="GO:0003700">
    <property type="term" value="F:DNA-binding transcription factor activity"/>
    <property type="evidence" value="ECO:0007669"/>
    <property type="project" value="InterPro"/>
</dbReference>
<dbReference type="AlphaFoldDB" id="A0A4U0H2P4"/>
<evidence type="ECO:0000313" key="6">
    <source>
        <dbReference type="Proteomes" id="UP000309872"/>
    </source>
</evidence>
<dbReference type="Gene3D" id="1.20.120.530">
    <property type="entry name" value="GntR ligand-binding domain-like"/>
    <property type="match status" value="1"/>
</dbReference>
<organism evidence="5 6">
    <name type="scientific">Sphingobacterium alkalisoli</name>
    <dbReference type="NCBI Taxonomy" id="1874115"/>
    <lineage>
        <taxon>Bacteria</taxon>
        <taxon>Pseudomonadati</taxon>
        <taxon>Bacteroidota</taxon>
        <taxon>Sphingobacteriia</taxon>
        <taxon>Sphingobacteriales</taxon>
        <taxon>Sphingobacteriaceae</taxon>
        <taxon>Sphingobacterium</taxon>
    </lineage>
</organism>
<evidence type="ECO:0000256" key="3">
    <source>
        <dbReference type="ARBA" id="ARBA00023163"/>
    </source>
</evidence>
<comment type="caution">
    <text evidence="5">The sequence shown here is derived from an EMBL/GenBank/DDBJ whole genome shotgun (WGS) entry which is preliminary data.</text>
</comment>
<proteinExistence type="predicted"/>
<dbReference type="InterPro" id="IPR008920">
    <property type="entry name" value="TF_FadR/GntR_C"/>
</dbReference>
<keyword evidence="1" id="KW-0805">Transcription regulation</keyword>
<dbReference type="SMART" id="SM00895">
    <property type="entry name" value="FCD"/>
    <property type="match status" value="1"/>
</dbReference>
<dbReference type="SMART" id="SM00345">
    <property type="entry name" value="HTH_GNTR"/>
    <property type="match status" value="1"/>
</dbReference>
<gene>
    <name evidence="5" type="ORF">FAZ19_11590</name>
</gene>
<evidence type="ECO:0000313" key="5">
    <source>
        <dbReference type="EMBL" id="TJY65756.1"/>
    </source>
</evidence>
<dbReference type="InterPro" id="IPR036388">
    <property type="entry name" value="WH-like_DNA-bd_sf"/>
</dbReference>
<evidence type="ECO:0000256" key="2">
    <source>
        <dbReference type="ARBA" id="ARBA00023125"/>
    </source>
</evidence>
<evidence type="ECO:0000256" key="1">
    <source>
        <dbReference type="ARBA" id="ARBA00023015"/>
    </source>
</evidence>
<keyword evidence="6" id="KW-1185">Reference proteome</keyword>
<keyword evidence="2" id="KW-0238">DNA-binding</keyword>
<protein>
    <submittedName>
        <fullName evidence="5">FadR family transcriptional regulator</fullName>
    </submittedName>
</protein>
<name>A0A4U0H2P4_9SPHI</name>
<dbReference type="InterPro" id="IPR036390">
    <property type="entry name" value="WH_DNA-bd_sf"/>
</dbReference>
<dbReference type="PANTHER" id="PTHR43537">
    <property type="entry name" value="TRANSCRIPTIONAL REGULATOR, GNTR FAMILY"/>
    <property type="match status" value="1"/>
</dbReference>
<dbReference type="Pfam" id="PF07729">
    <property type="entry name" value="FCD"/>
    <property type="match status" value="1"/>
</dbReference>
<dbReference type="EMBL" id="SUKA01000003">
    <property type="protein sequence ID" value="TJY65756.1"/>
    <property type="molecule type" value="Genomic_DNA"/>
</dbReference>
<dbReference type="Gene3D" id="1.10.10.10">
    <property type="entry name" value="Winged helix-like DNA-binding domain superfamily/Winged helix DNA-binding domain"/>
    <property type="match status" value="1"/>
</dbReference>
<sequence>MSTTKLKKGLEPIAVNTRADMVEIRLREYLNKKELKTGDVLPTEMELSEALGVSRNVLREALSRLRMLGLVESKKKRGMVLTNPDILGSFERVLNPQRMDNDTLKNLFELRLVLELGLADLLFVRKTPKDIKDLEAIVKNGKPEDDDVFRVSREIAFHGKLYEITGNDTLKRFQIMLLPVFDYVVKNENRSVKSNVTHGDLVRILKDGTKEEFVVGMREHLRPHFELLKNLK</sequence>
<dbReference type="SUPFAM" id="SSF46785">
    <property type="entry name" value="Winged helix' DNA-binding domain"/>
    <property type="match status" value="1"/>
</dbReference>
<dbReference type="RefSeq" id="WP_136820885.1">
    <property type="nucleotide sequence ID" value="NZ_BMJX01000003.1"/>
</dbReference>